<proteinExistence type="predicted"/>
<dbReference type="Proteomes" id="UP000002051">
    <property type="component" value="Unassembled WGS sequence"/>
</dbReference>
<accession>G7IAJ2</accession>
<evidence type="ECO:0000313" key="2">
    <source>
        <dbReference type="EnsemblPlants" id="AES62257"/>
    </source>
</evidence>
<name>G7IAJ2_MEDTR</name>
<dbReference type="EnsemblPlants" id="AES62257">
    <property type="protein sequence ID" value="AES62257"/>
    <property type="gene ID" value="MTR_1g097730"/>
</dbReference>
<evidence type="ECO:0000313" key="3">
    <source>
        <dbReference type="Proteomes" id="UP000002051"/>
    </source>
</evidence>
<reference evidence="1 3" key="2">
    <citation type="journal article" date="2014" name="BMC Genomics">
        <title>An improved genome release (version Mt4.0) for the model legume Medicago truncatula.</title>
        <authorList>
            <person name="Tang H."/>
            <person name="Krishnakumar V."/>
            <person name="Bidwell S."/>
            <person name="Rosen B."/>
            <person name="Chan A."/>
            <person name="Zhou S."/>
            <person name="Gentzbittel L."/>
            <person name="Childs K.L."/>
            <person name="Yandell M."/>
            <person name="Gundlach H."/>
            <person name="Mayer K.F."/>
            <person name="Schwartz D.C."/>
            <person name="Town C.D."/>
        </authorList>
    </citation>
    <scope>GENOME REANNOTATION</scope>
    <source>
        <strain evidence="2 3">cv. Jemalong A17</strain>
    </source>
</reference>
<organism evidence="1 3">
    <name type="scientific">Medicago truncatula</name>
    <name type="common">Barrel medic</name>
    <name type="synonym">Medicago tribuloides</name>
    <dbReference type="NCBI Taxonomy" id="3880"/>
    <lineage>
        <taxon>Eukaryota</taxon>
        <taxon>Viridiplantae</taxon>
        <taxon>Streptophyta</taxon>
        <taxon>Embryophyta</taxon>
        <taxon>Tracheophyta</taxon>
        <taxon>Spermatophyta</taxon>
        <taxon>Magnoliopsida</taxon>
        <taxon>eudicotyledons</taxon>
        <taxon>Gunneridae</taxon>
        <taxon>Pentapetalae</taxon>
        <taxon>rosids</taxon>
        <taxon>fabids</taxon>
        <taxon>Fabales</taxon>
        <taxon>Fabaceae</taxon>
        <taxon>Papilionoideae</taxon>
        <taxon>50 kb inversion clade</taxon>
        <taxon>NPAAA clade</taxon>
        <taxon>Hologalegina</taxon>
        <taxon>IRL clade</taxon>
        <taxon>Trifolieae</taxon>
        <taxon>Medicago</taxon>
    </lineage>
</organism>
<gene>
    <name evidence="1" type="ordered locus">MTR_1g097730</name>
</gene>
<dbReference type="HOGENOM" id="CLU_3017228_0_0_1"/>
<reference evidence="2" key="3">
    <citation type="submission" date="2015-04" db="UniProtKB">
        <authorList>
            <consortium name="EnsemblPlants"/>
        </authorList>
    </citation>
    <scope>IDENTIFICATION</scope>
    <source>
        <strain evidence="2">cv. Jemalong A17</strain>
    </source>
</reference>
<dbReference type="PaxDb" id="3880-AES62257"/>
<reference evidence="1 3" key="1">
    <citation type="journal article" date="2011" name="Nature">
        <title>The Medicago genome provides insight into the evolution of rhizobial symbioses.</title>
        <authorList>
            <person name="Young N.D."/>
            <person name="Debelle F."/>
            <person name="Oldroyd G.E."/>
            <person name="Geurts R."/>
            <person name="Cannon S.B."/>
            <person name="Udvardi M.K."/>
            <person name="Benedito V.A."/>
            <person name="Mayer K.F."/>
            <person name="Gouzy J."/>
            <person name="Schoof H."/>
            <person name="Van de Peer Y."/>
            <person name="Proost S."/>
            <person name="Cook D.R."/>
            <person name="Meyers B.C."/>
            <person name="Spannagl M."/>
            <person name="Cheung F."/>
            <person name="De Mita S."/>
            <person name="Krishnakumar V."/>
            <person name="Gundlach H."/>
            <person name="Zhou S."/>
            <person name="Mudge J."/>
            <person name="Bharti A.K."/>
            <person name="Murray J.D."/>
            <person name="Naoumkina M.A."/>
            <person name="Rosen B."/>
            <person name="Silverstein K.A."/>
            <person name="Tang H."/>
            <person name="Rombauts S."/>
            <person name="Zhao P.X."/>
            <person name="Zhou P."/>
            <person name="Barbe V."/>
            <person name="Bardou P."/>
            <person name="Bechner M."/>
            <person name="Bellec A."/>
            <person name="Berger A."/>
            <person name="Berges H."/>
            <person name="Bidwell S."/>
            <person name="Bisseling T."/>
            <person name="Choisne N."/>
            <person name="Couloux A."/>
            <person name="Denny R."/>
            <person name="Deshpande S."/>
            <person name="Dai X."/>
            <person name="Doyle J.J."/>
            <person name="Dudez A.M."/>
            <person name="Farmer A.D."/>
            <person name="Fouteau S."/>
            <person name="Franken C."/>
            <person name="Gibelin C."/>
            <person name="Gish J."/>
            <person name="Goldstein S."/>
            <person name="Gonzalez A.J."/>
            <person name="Green P.J."/>
            <person name="Hallab A."/>
            <person name="Hartog M."/>
            <person name="Hua A."/>
            <person name="Humphray S.J."/>
            <person name="Jeong D.H."/>
            <person name="Jing Y."/>
            <person name="Jocker A."/>
            <person name="Kenton S.M."/>
            <person name="Kim D.J."/>
            <person name="Klee K."/>
            <person name="Lai H."/>
            <person name="Lang C."/>
            <person name="Lin S."/>
            <person name="Macmil S.L."/>
            <person name="Magdelenat G."/>
            <person name="Matthews L."/>
            <person name="McCorrison J."/>
            <person name="Monaghan E.L."/>
            <person name="Mun J.H."/>
            <person name="Najar F.Z."/>
            <person name="Nicholson C."/>
            <person name="Noirot C."/>
            <person name="O'Bleness M."/>
            <person name="Paule C.R."/>
            <person name="Poulain J."/>
            <person name="Prion F."/>
            <person name="Qin B."/>
            <person name="Qu C."/>
            <person name="Retzel E.F."/>
            <person name="Riddle C."/>
            <person name="Sallet E."/>
            <person name="Samain S."/>
            <person name="Samson N."/>
            <person name="Sanders I."/>
            <person name="Saurat O."/>
            <person name="Scarpelli C."/>
            <person name="Schiex T."/>
            <person name="Segurens B."/>
            <person name="Severin A.J."/>
            <person name="Sherrier D.J."/>
            <person name="Shi R."/>
            <person name="Sims S."/>
            <person name="Singer S.R."/>
            <person name="Sinharoy S."/>
            <person name="Sterck L."/>
            <person name="Viollet A."/>
            <person name="Wang B.B."/>
            <person name="Wang K."/>
            <person name="Wang M."/>
            <person name="Wang X."/>
            <person name="Warfsmann J."/>
            <person name="Weissenbach J."/>
            <person name="White D.D."/>
            <person name="White J.D."/>
            <person name="Wiley G.B."/>
            <person name="Wincker P."/>
            <person name="Xing Y."/>
            <person name="Yang L."/>
            <person name="Yao Z."/>
            <person name="Ying F."/>
            <person name="Zhai J."/>
            <person name="Zhou L."/>
            <person name="Zuber A."/>
            <person name="Denarie J."/>
            <person name="Dixon R.A."/>
            <person name="May G.D."/>
            <person name="Schwartz D.C."/>
            <person name="Rogers J."/>
            <person name="Quetier F."/>
            <person name="Town C.D."/>
            <person name="Roe B.A."/>
        </authorList>
    </citation>
    <scope>NUCLEOTIDE SEQUENCE [LARGE SCALE GENOMIC DNA]</scope>
    <source>
        <strain evidence="1">A17</strain>
        <strain evidence="2 3">cv. Jemalong A17</strain>
    </source>
</reference>
<keyword evidence="3" id="KW-1185">Reference proteome</keyword>
<dbReference type="AlphaFoldDB" id="G7IAJ2"/>
<dbReference type="EMBL" id="CM001217">
    <property type="protein sequence ID" value="AES62257.1"/>
    <property type="molecule type" value="Genomic_DNA"/>
</dbReference>
<evidence type="ECO:0000313" key="1">
    <source>
        <dbReference type="EMBL" id="AES62257.1"/>
    </source>
</evidence>
<sequence>MELIELNLLLDELGPRFKDLILLDQLPAVVPRYKTSFKLLPYEVNSCLSRKNDCRA</sequence>
<protein>
    <submittedName>
        <fullName evidence="1 2">Uncharacterized protein</fullName>
    </submittedName>
</protein>